<reference evidence="1" key="1">
    <citation type="journal article" date="2014" name="Front. Microbiol.">
        <title>High frequency of phylogenetically diverse reductive dehalogenase-homologous genes in deep subseafloor sedimentary metagenomes.</title>
        <authorList>
            <person name="Kawai M."/>
            <person name="Futagami T."/>
            <person name="Toyoda A."/>
            <person name="Takaki Y."/>
            <person name="Nishi S."/>
            <person name="Hori S."/>
            <person name="Arai W."/>
            <person name="Tsubouchi T."/>
            <person name="Morono Y."/>
            <person name="Uchiyama I."/>
            <person name="Ito T."/>
            <person name="Fujiyama A."/>
            <person name="Inagaki F."/>
            <person name="Takami H."/>
        </authorList>
    </citation>
    <scope>NUCLEOTIDE SEQUENCE</scope>
    <source>
        <strain evidence="1">Expedition CK06-06</strain>
    </source>
</reference>
<dbReference type="EMBL" id="BARS01027461">
    <property type="protein sequence ID" value="GAG12121.1"/>
    <property type="molecule type" value="Genomic_DNA"/>
</dbReference>
<name>X0WHF0_9ZZZZ</name>
<dbReference type="AlphaFoldDB" id="X0WHF0"/>
<gene>
    <name evidence="1" type="ORF">S01H1_43138</name>
</gene>
<sequence length="162" mass="18546">MILFLSMEEGDYYITKSFLEAARRLFVLDEGELMEYDSEGMLIGGGSGNLKPKGKLIGSLSSIEVIRLISKCQNVKKGDFKDDFIVPCDEIGHGVFGYNPFIKADERLITKNLDCYHFLPGLWQVWSKEKNLIRYSHSLDVRMRRGQNPEMPDILLSYLKTV</sequence>
<accession>X0WHF0</accession>
<proteinExistence type="predicted"/>
<organism evidence="1">
    <name type="scientific">marine sediment metagenome</name>
    <dbReference type="NCBI Taxonomy" id="412755"/>
    <lineage>
        <taxon>unclassified sequences</taxon>
        <taxon>metagenomes</taxon>
        <taxon>ecological metagenomes</taxon>
    </lineage>
</organism>
<evidence type="ECO:0000313" key="1">
    <source>
        <dbReference type="EMBL" id="GAG12121.1"/>
    </source>
</evidence>
<comment type="caution">
    <text evidence="1">The sequence shown here is derived from an EMBL/GenBank/DDBJ whole genome shotgun (WGS) entry which is preliminary data.</text>
</comment>
<protein>
    <submittedName>
        <fullName evidence="1">Uncharacterized protein</fullName>
    </submittedName>
</protein>